<gene>
    <name evidence="2" type="ORF">T310_9508</name>
</gene>
<dbReference type="InterPro" id="IPR000182">
    <property type="entry name" value="GNAT_dom"/>
</dbReference>
<feature type="domain" description="N-acetyltransferase" evidence="1">
    <location>
        <begin position="70"/>
        <end position="243"/>
    </location>
</feature>
<reference evidence="2 3" key="1">
    <citation type="submission" date="2015-04" db="EMBL/GenBank/DDBJ databases">
        <authorList>
            <person name="Heijne W.H."/>
            <person name="Fedorova N.D."/>
            <person name="Nierman W.C."/>
            <person name="Vollebregt A.W."/>
            <person name="Zhao Z."/>
            <person name="Wu L."/>
            <person name="Kumar M."/>
            <person name="Stam H."/>
            <person name="van den Berg M.A."/>
            <person name="Pel H.J."/>
        </authorList>
    </citation>
    <scope>NUCLEOTIDE SEQUENCE [LARGE SCALE GENOMIC DNA]</scope>
    <source>
        <strain evidence="2 3">CBS 393.64</strain>
    </source>
</reference>
<dbReference type="RefSeq" id="XP_013323506.1">
    <property type="nucleotide sequence ID" value="XM_013468052.1"/>
</dbReference>
<dbReference type="PROSITE" id="PS51186">
    <property type="entry name" value="GNAT"/>
    <property type="match status" value="1"/>
</dbReference>
<name>A0A0F4YFG2_RASE3</name>
<dbReference type="Pfam" id="PF13302">
    <property type="entry name" value="Acetyltransf_3"/>
    <property type="match status" value="1"/>
</dbReference>
<comment type="caution">
    <text evidence="2">The sequence shown here is derived from an EMBL/GenBank/DDBJ whole genome shotgun (WGS) entry which is preliminary data.</text>
</comment>
<evidence type="ECO:0000259" key="1">
    <source>
        <dbReference type="PROSITE" id="PS51186"/>
    </source>
</evidence>
<dbReference type="AlphaFoldDB" id="A0A0F4YFG2"/>
<proteinExistence type="predicted"/>
<dbReference type="GeneID" id="25321441"/>
<dbReference type="PANTHER" id="PTHR43415">
    <property type="entry name" value="SPERMIDINE N(1)-ACETYLTRANSFERASE"/>
    <property type="match status" value="1"/>
</dbReference>
<accession>A0A0F4YFG2</accession>
<dbReference type="Gene3D" id="3.40.630.30">
    <property type="match status" value="1"/>
</dbReference>
<sequence length="261" mass="30030">MEEQPLRCQPRRITFITCRGTICHSHLCQIDQSRSESKRSYQTCLPTKVGNYNKLSCNRLHHGPLPSKRLLYRAYNAPKDDDFFLACHGDPAIVLHAAKNLPKPVSRQTIEEYRATAQGVLLFVVICKIPDENKAPVEPEPIGLLSLRQAAADQAHHRSAMLGIEIKREHHSQGYGTEASVWAVEWAFKTANLHRVELHVLEWNARAQRVYEKIGFLVEGRLREALWLNGRWWDEIVMGMLDGEWEELRERHIDEALLLSV</sequence>
<dbReference type="Proteomes" id="UP000053958">
    <property type="component" value="Unassembled WGS sequence"/>
</dbReference>
<evidence type="ECO:0000313" key="2">
    <source>
        <dbReference type="EMBL" id="KKA16894.1"/>
    </source>
</evidence>
<protein>
    <submittedName>
        <fullName evidence="2">GNAT family acetyltransferase</fullName>
    </submittedName>
</protein>
<dbReference type="SUPFAM" id="SSF55729">
    <property type="entry name" value="Acyl-CoA N-acyltransferases (Nat)"/>
    <property type="match status" value="1"/>
</dbReference>
<dbReference type="OrthoDB" id="64477at2759"/>
<dbReference type="GO" id="GO:0016747">
    <property type="term" value="F:acyltransferase activity, transferring groups other than amino-acyl groups"/>
    <property type="evidence" value="ECO:0007669"/>
    <property type="project" value="InterPro"/>
</dbReference>
<organism evidence="2 3">
    <name type="scientific">Rasamsonia emersonii (strain ATCC 16479 / CBS 393.64 / IMI 116815)</name>
    <dbReference type="NCBI Taxonomy" id="1408163"/>
    <lineage>
        <taxon>Eukaryota</taxon>
        <taxon>Fungi</taxon>
        <taxon>Dikarya</taxon>
        <taxon>Ascomycota</taxon>
        <taxon>Pezizomycotina</taxon>
        <taxon>Eurotiomycetes</taxon>
        <taxon>Eurotiomycetidae</taxon>
        <taxon>Eurotiales</taxon>
        <taxon>Trichocomaceae</taxon>
        <taxon>Rasamsonia</taxon>
    </lineage>
</organism>
<dbReference type="PANTHER" id="PTHR43415:SF3">
    <property type="entry name" value="GNAT-FAMILY ACETYLTRANSFERASE"/>
    <property type="match status" value="1"/>
</dbReference>
<dbReference type="InterPro" id="IPR016181">
    <property type="entry name" value="Acyl_CoA_acyltransferase"/>
</dbReference>
<evidence type="ECO:0000313" key="3">
    <source>
        <dbReference type="Proteomes" id="UP000053958"/>
    </source>
</evidence>
<dbReference type="EMBL" id="LASV01000732">
    <property type="protein sequence ID" value="KKA16894.1"/>
    <property type="molecule type" value="Genomic_DNA"/>
</dbReference>
<keyword evidence="2" id="KW-0808">Transferase</keyword>
<keyword evidence="3" id="KW-1185">Reference proteome</keyword>